<dbReference type="Pfam" id="PF07992">
    <property type="entry name" value="Pyr_redox_2"/>
    <property type="match status" value="1"/>
</dbReference>
<comment type="caution">
    <text evidence="6">The sequence shown here is derived from an EMBL/GenBank/DDBJ whole genome shotgun (WGS) entry which is preliminary data.</text>
</comment>
<organism evidence="6 7">
    <name type="scientific">Coemansia brasiliensis</name>
    <dbReference type="NCBI Taxonomy" id="2650707"/>
    <lineage>
        <taxon>Eukaryota</taxon>
        <taxon>Fungi</taxon>
        <taxon>Fungi incertae sedis</taxon>
        <taxon>Zoopagomycota</taxon>
        <taxon>Kickxellomycotina</taxon>
        <taxon>Kickxellomycetes</taxon>
        <taxon>Kickxellales</taxon>
        <taxon>Kickxellaceae</taxon>
        <taxon>Coemansia</taxon>
    </lineage>
</organism>
<keyword evidence="7" id="KW-1185">Reference proteome</keyword>
<dbReference type="EMBL" id="JANBUW010000759">
    <property type="protein sequence ID" value="KAJ2845605.1"/>
    <property type="molecule type" value="Genomic_DNA"/>
</dbReference>
<dbReference type="PRINTS" id="PR00368">
    <property type="entry name" value="FADPNR"/>
</dbReference>
<protein>
    <recommendedName>
        <fullName evidence="5">FAD/NAD(P)-binding domain-containing protein</fullName>
    </recommendedName>
</protein>
<keyword evidence="3" id="KW-0274">FAD</keyword>
<sequence>MSSRDIHVVVVGCSAGGLGLAKTVAALAKQGFPNLRVTIVDRNAFTYYMIGAPLGIVNPQFGSRLFFRLDSLLAQFEANPAKPKHQFIQAALLNVNLDKTLDLSNGQTLSFDYLVLATGATNSFPANISAPTIQDARAQLSQVYKNIKQADSVLVIGGGAVGVEIAGEVADAFPGKQVTLVHSGSRLLPPNFKEGLSNGAVAKLQKLGVDVVLNERMEIPDGLAFDCSLRTLSLTGKSGKTYTSDVQFLAIGPKVHTEYMQDLEAQLGTALREKNGTIKIKPTLQVDCDALPTVFAVGDVNSLPSGAKYYVKAAEQSQLAAANIVAMIKAGYEQGTSAGLNMQRWDGSVMNMIAVPIGRSLGVLQAGGIAFGKSCMGDILVRNAKSKDYFISKIESGFPSGANQ</sequence>
<dbReference type="InterPro" id="IPR023753">
    <property type="entry name" value="FAD/NAD-binding_dom"/>
</dbReference>
<evidence type="ECO:0000256" key="3">
    <source>
        <dbReference type="ARBA" id="ARBA00022827"/>
    </source>
</evidence>
<dbReference type="AlphaFoldDB" id="A0A9W8I5D9"/>
<gene>
    <name evidence="6" type="ORF">IWW36_004714</name>
</gene>
<evidence type="ECO:0000313" key="6">
    <source>
        <dbReference type="EMBL" id="KAJ2845605.1"/>
    </source>
</evidence>
<keyword evidence="4" id="KW-0560">Oxidoreductase</keyword>
<proteinExistence type="inferred from homology"/>
<dbReference type="PANTHER" id="PTHR43735">
    <property type="entry name" value="APOPTOSIS-INDUCING FACTOR 1"/>
    <property type="match status" value="1"/>
</dbReference>
<evidence type="ECO:0000256" key="1">
    <source>
        <dbReference type="ARBA" id="ARBA00006442"/>
    </source>
</evidence>
<dbReference type="GO" id="GO:0050660">
    <property type="term" value="F:flavin adenine dinucleotide binding"/>
    <property type="evidence" value="ECO:0007669"/>
    <property type="project" value="TreeGrafter"/>
</dbReference>
<dbReference type="InterPro" id="IPR036188">
    <property type="entry name" value="FAD/NAD-bd_sf"/>
</dbReference>
<dbReference type="Gene3D" id="3.50.50.100">
    <property type="match status" value="1"/>
</dbReference>
<dbReference type="PANTHER" id="PTHR43735:SF3">
    <property type="entry name" value="FERROPTOSIS SUPPRESSOR PROTEIN 1"/>
    <property type="match status" value="1"/>
</dbReference>
<dbReference type="SUPFAM" id="SSF51905">
    <property type="entry name" value="FAD/NAD(P)-binding domain"/>
    <property type="match status" value="1"/>
</dbReference>
<comment type="similarity">
    <text evidence="1">Belongs to the FAD-dependent oxidoreductase family.</text>
</comment>
<feature type="domain" description="FAD/NAD(P)-binding" evidence="5">
    <location>
        <begin position="7"/>
        <end position="305"/>
    </location>
</feature>
<evidence type="ECO:0000256" key="2">
    <source>
        <dbReference type="ARBA" id="ARBA00022630"/>
    </source>
</evidence>
<evidence type="ECO:0000313" key="7">
    <source>
        <dbReference type="Proteomes" id="UP001139887"/>
    </source>
</evidence>
<dbReference type="PRINTS" id="PR00411">
    <property type="entry name" value="PNDRDTASEI"/>
</dbReference>
<accession>A0A9W8I5D9</accession>
<dbReference type="GO" id="GO:0005737">
    <property type="term" value="C:cytoplasm"/>
    <property type="evidence" value="ECO:0007669"/>
    <property type="project" value="TreeGrafter"/>
</dbReference>
<reference evidence="6" key="1">
    <citation type="submission" date="2022-07" db="EMBL/GenBank/DDBJ databases">
        <title>Phylogenomic reconstructions and comparative analyses of Kickxellomycotina fungi.</title>
        <authorList>
            <person name="Reynolds N.K."/>
            <person name="Stajich J.E."/>
            <person name="Barry K."/>
            <person name="Grigoriev I.V."/>
            <person name="Crous P."/>
            <person name="Smith M.E."/>
        </authorList>
    </citation>
    <scope>NUCLEOTIDE SEQUENCE</scope>
    <source>
        <strain evidence="6">NRRL 1566</strain>
    </source>
</reference>
<keyword evidence="2" id="KW-0285">Flavoprotein</keyword>
<dbReference type="GO" id="GO:0004174">
    <property type="term" value="F:electron-transferring-flavoprotein dehydrogenase activity"/>
    <property type="evidence" value="ECO:0007669"/>
    <property type="project" value="TreeGrafter"/>
</dbReference>
<evidence type="ECO:0000259" key="5">
    <source>
        <dbReference type="Pfam" id="PF07992"/>
    </source>
</evidence>
<evidence type="ECO:0000256" key="4">
    <source>
        <dbReference type="ARBA" id="ARBA00023002"/>
    </source>
</evidence>
<dbReference type="Proteomes" id="UP001139887">
    <property type="component" value="Unassembled WGS sequence"/>
</dbReference>
<dbReference type="OrthoDB" id="202203at2759"/>
<name>A0A9W8I5D9_9FUNG</name>